<dbReference type="HOGENOM" id="CLU_1818928_0_0_1"/>
<sequence>MYRPEAKSSFIRMEEVKIPRQPIYIYGLGGPMGLLALLTLTHRRRNPSLADRSSASGGAAMESWASWVGASVTSAFFASLERCSCINLSTDDDDDLADAHESKDRPLVLSDANAHAHTDAHPDPPAPAADADKDKDDKLPPV</sequence>
<feature type="compositionally biased region" description="Basic and acidic residues" evidence="1">
    <location>
        <begin position="97"/>
        <end position="106"/>
    </location>
</feature>
<proteinExistence type="predicted"/>
<feature type="region of interest" description="Disordered" evidence="1">
    <location>
        <begin position="91"/>
        <end position="142"/>
    </location>
</feature>
<evidence type="ECO:0000256" key="1">
    <source>
        <dbReference type="SAM" id="MobiDB-lite"/>
    </source>
</evidence>
<dbReference type="PANTHER" id="PTHR34061:SF11">
    <property type="entry name" value="PROTEIN, PUTATIVE-RELATED"/>
    <property type="match status" value="1"/>
</dbReference>
<dbReference type="PANTHER" id="PTHR34061">
    <property type="entry name" value="PROTEIN, PUTATIVE-RELATED"/>
    <property type="match status" value="1"/>
</dbReference>
<evidence type="ECO:0000313" key="3">
    <source>
        <dbReference type="Proteomes" id="UP000008021"/>
    </source>
</evidence>
<accession>A0A0E0CTE5</accession>
<dbReference type="AlphaFoldDB" id="A0A0E0CTE5"/>
<reference evidence="2" key="2">
    <citation type="submission" date="2018-05" db="EMBL/GenBank/DDBJ databases">
        <title>OmerRS3 (Oryza meridionalis Reference Sequence Version 3).</title>
        <authorList>
            <person name="Zhang J."/>
            <person name="Kudrna D."/>
            <person name="Lee S."/>
            <person name="Talag J."/>
            <person name="Welchert J."/>
            <person name="Wing R.A."/>
        </authorList>
    </citation>
    <scope>NUCLEOTIDE SEQUENCE [LARGE SCALE GENOMIC DNA]</scope>
    <source>
        <strain evidence="2">cv. OR44</strain>
    </source>
</reference>
<reference evidence="2" key="1">
    <citation type="submission" date="2015-04" db="UniProtKB">
        <authorList>
            <consortium name="EnsemblPlants"/>
        </authorList>
    </citation>
    <scope>IDENTIFICATION</scope>
</reference>
<keyword evidence="3" id="KW-1185">Reference proteome</keyword>
<evidence type="ECO:0000313" key="2">
    <source>
        <dbReference type="EnsemblPlants" id="OMERI02G35860.5"/>
    </source>
</evidence>
<feature type="compositionally biased region" description="Basic and acidic residues" evidence="1">
    <location>
        <begin position="130"/>
        <end position="142"/>
    </location>
</feature>
<protein>
    <submittedName>
        <fullName evidence="2">Uncharacterized protein</fullName>
    </submittedName>
</protein>
<dbReference type="EnsemblPlants" id="OMERI02G35860.5">
    <property type="protein sequence ID" value="OMERI02G35860.5"/>
    <property type="gene ID" value="OMERI02G35860"/>
</dbReference>
<organism evidence="2">
    <name type="scientific">Oryza meridionalis</name>
    <dbReference type="NCBI Taxonomy" id="40149"/>
    <lineage>
        <taxon>Eukaryota</taxon>
        <taxon>Viridiplantae</taxon>
        <taxon>Streptophyta</taxon>
        <taxon>Embryophyta</taxon>
        <taxon>Tracheophyta</taxon>
        <taxon>Spermatophyta</taxon>
        <taxon>Magnoliopsida</taxon>
        <taxon>Liliopsida</taxon>
        <taxon>Poales</taxon>
        <taxon>Poaceae</taxon>
        <taxon>BOP clade</taxon>
        <taxon>Oryzoideae</taxon>
        <taxon>Oryzeae</taxon>
        <taxon>Oryzinae</taxon>
        <taxon>Oryza</taxon>
    </lineage>
</organism>
<name>A0A0E0CTE5_9ORYZ</name>
<dbReference type="Gramene" id="OMERI02G35860.5">
    <property type="protein sequence ID" value="OMERI02G35860.5"/>
    <property type="gene ID" value="OMERI02G35860"/>
</dbReference>
<dbReference type="Proteomes" id="UP000008021">
    <property type="component" value="Chromosome 2"/>
</dbReference>
<dbReference type="eggNOG" id="ENOG502S7YY">
    <property type="taxonomic scope" value="Eukaryota"/>
</dbReference>